<dbReference type="GO" id="GO:0015562">
    <property type="term" value="F:efflux transmembrane transporter activity"/>
    <property type="evidence" value="ECO:0007669"/>
    <property type="project" value="TreeGrafter"/>
</dbReference>
<dbReference type="GO" id="GO:1990281">
    <property type="term" value="C:efflux pump complex"/>
    <property type="evidence" value="ECO:0007669"/>
    <property type="project" value="TreeGrafter"/>
</dbReference>
<name>A0A317CE43_9GAMM</name>
<reference evidence="5 6" key="1">
    <citation type="submission" date="2018-05" db="EMBL/GenBank/DDBJ databases">
        <title>Leucothrix arctica sp. nov., isolated from Arctic seawater.</title>
        <authorList>
            <person name="Choi A."/>
            <person name="Baek K."/>
        </authorList>
    </citation>
    <scope>NUCLEOTIDE SEQUENCE [LARGE SCALE GENOMIC DNA]</scope>
    <source>
        <strain evidence="5 6">IMCC9719</strain>
    </source>
</reference>
<dbReference type="PANTHER" id="PTHR30469:SF33">
    <property type="entry name" value="SLR1207 PROTEIN"/>
    <property type="match status" value="1"/>
</dbReference>
<evidence type="ECO:0000259" key="4">
    <source>
        <dbReference type="Pfam" id="PF25917"/>
    </source>
</evidence>
<dbReference type="Gene3D" id="2.40.50.100">
    <property type="match status" value="2"/>
</dbReference>
<evidence type="ECO:0000256" key="1">
    <source>
        <dbReference type="ARBA" id="ARBA00009477"/>
    </source>
</evidence>
<feature type="domain" description="Multidrug resistance protein MdtA-like alpha-helical hairpin" evidence="3">
    <location>
        <begin position="176"/>
        <end position="241"/>
    </location>
</feature>
<organism evidence="5 6">
    <name type="scientific">Leucothrix arctica</name>
    <dbReference type="NCBI Taxonomy" id="1481894"/>
    <lineage>
        <taxon>Bacteria</taxon>
        <taxon>Pseudomonadati</taxon>
        <taxon>Pseudomonadota</taxon>
        <taxon>Gammaproteobacteria</taxon>
        <taxon>Thiotrichales</taxon>
        <taxon>Thiotrichaceae</taxon>
        <taxon>Leucothrix</taxon>
    </lineage>
</organism>
<comment type="similarity">
    <text evidence="1">Belongs to the membrane fusion protein (MFP) (TC 8.A.1) family.</text>
</comment>
<evidence type="ECO:0000259" key="3">
    <source>
        <dbReference type="Pfam" id="PF25876"/>
    </source>
</evidence>
<feature type="domain" description="Multidrug resistance protein MdtA-like barrel-sandwich hybrid" evidence="4">
    <location>
        <begin position="83"/>
        <end position="331"/>
    </location>
</feature>
<evidence type="ECO:0000256" key="2">
    <source>
        <dbReference type="SAM" id="Coils"/>
    </source>
</evidence>
<dbReference type="Pfam" id="PF25876">
    <property type="entry name" value="HH_MFP_RND"/>
    <property type="match status" value="1"/>
</dbReference>
<evidence type="ECO:0000313" key="5">
    <source>
        <dbReference type="EMBL" id="PWQ96806.1"/>
    </source>
</evidence>
<feature type="coiled-coil region" evidence="2">
    <location>
        <begin position="113"/>
        <end position="140"/>
    </location>
</feature>
<dbReference type="Gene3D" id="2.40.30.170">
    <property type="match status" value="1"/>
</dbReference>
<accession>A0A317CE43</accession>
<dbReference type="Pfam" id="PF25917">
    <property type="entry name" value="BSH_RND"/>
    <property type="match status" value="1"/>
</dbReference>
<gene>
    <name evidence="5" type="ORF">DKT75_08540</name>
</gene>
<keyword evidence="6" id="KW-1185">Reference proteome</keyword>
<feature type="coiled-coil region" evidence="2">
    <location>
        <begin position="178"/>
        <end position="227"/>
    </location>
</feature>
<dbReference type="Gene3D" id="1.10.287.470">
    <property type="entry name" value="Helix hairpin bin"/>
    <property type="match status" value="2"/>
</dbReference>
<dbReference type="AlphaFoldDB" id="A0A317CE43"/>
<comment type="caution">
    <text evidence="5">The sequence shown here is derived from an EMBL/GenBank/DDBJ whole genome shotgun (WGS) entry which is preliminary data.</text>
</comment>
<keyword evidence="2" id="KW-0175">Coiled coil</keyword>
<protein>
    <submittedName>
        <fullName evidence="5">Uncharacterized protein</fullName>
    </submittedName>
</protein>
<dbReference type="InterPro" id="IPR058624">
    <property type="entry name" value="MdtA-like_HH"/>
</dbReference>
<dbReference type="InterPro" id="IPR058625">
    <property type="entry name" value="MdtA-like_BSH"/>
</dbReference>
<evidence type="ECO:0000313" key="6">
    <source>
        <dbReference type="Proteomes" id="UP000245506"/>
    </source>
</evidence>
<sequence length="406" mass="43956">MRSEADVDAANCLKVPLLPREWDLTNKINREFFMNRLPAVLMMALVFASGDVIANEVTETNQSSVGTLHSAPASIISLKNSLVSAEVAANIERIHVDVGDTVKLGDELAHLDCREYDANLEQAQANVKTIEAQKKSAESLVQTRLSDIQASKANEALSEAQAQAERSRISVAHSQYSAAKARLEAEQAKCLLANIELQRARNLRQQRAISQQELDTAQTTLQVAQAECRAVESSLIAVKANIATAEATASAATAMVKSQEAKTLAAKSNLDVAKTNVSIFAATLLAAEARYKTESLMVSRCTLSAPFDGQIVNRMVQQGQRIATGEKAFQLLSIQDAEVVASLSANELDSLQKAKTIYFTADDKQLEVSLRSIVATVTGQASTQEIRLKFTQENVLPIGKNGRVSW</sequence>
<dbReference type="EMBL" id="QGKL01000026">
    <property type="protein sequence ID" value="PWQ96806.1"/>
    <property type="molecule type" value="Genomic_DNA"/>
</dbReference>
<dbReference type="SUPFAM" id="SSF111369">
    <property type="entry name" value="HlyD-like secretion proteins"/>
    <property type="match status" value="3"/>
</dbReference>
<dbReference type="PANTHER" id="PTHR30469">
    <property type="entry name" value="MULTIDRUG RESISTANCE PROTEIN MDTA"/>
    <property type="match status" value="1"/>
</dbReference>
<dbReference type="Proteomes" id="UP000245506">
    <property type="component" value="Unassembled WGS sequence"/>
</dbReference>
<proteinExistence type="inferred from homology"/>